<keyword evidence="3" id="KW-1185">Reference proteome</keyword>
<sequence length="74" mass="9003">MQQHFCITVHQVHGEAAELGKYQELFYILFFVLSLLLAFFSRIKCLSLQRRVDYICWQSWKSRTSIWTWTLTER</sequence>
<organism evidence="2">
    <name type="scientific">Eremomyces bilateralis CBS 781.70</name>
    <dbReference type="NCBI Taxonomy" id="1392243"/>
    <lineage>
        <taxon>Eukaryota</taxon>
        <taxon>Fungi</taxon>
        <taxon>Dikarya</taxon>
        <taxon>Ascomycota</taxon>
        <taxon>Pezizomycotina</taxon>
        <taxon>Dothideomycetes</taxon>
        <taxon>Dothideomycetes incertae sedis</taxon>
        <taxon>Eremomycetales</taxon>
        <taxon>Eremomycetaceae</taxon>
        <taxon>Eremomyces</taxon>
    </lineage>
</organism>
<evidence type="ECO:0000313" key="4">
    <source>
        <dbReference type="RefSeq" id="XP_033533510.1"/>
    </source>
</evidence>
<keyword evidence="1" id="KW-0812">Transmembrane</keyword>
<keyword evidence="1" id="KW-0472">Membrane</keyword>
<name>A0A6G1G247_9PEZI</name>
<dbReference type="RefSeq" id="XP_033533510.1">
    <property type="nucleotide sequence ID" value="XM_033675395.1"/>
</dbReference>
<protein>
    <submittedName>
        <fullName evidence="2 4">Uncharacterized protein</fullName>
    </submittedName>
</protein>
<dbReference type="GeneID" id="54415965"/>
<keyword evidence="1" id="KW-1133">Transmembrane helix</keyword>
<evidence type="ECO:0000313" key="2">
    <source>
        <dbReference type="EMBL" id="KAF1811879.1"/>
    </source>
</evidence>
<gene>
    <name evidence="2 4" type="ORF">P152DRAFT_36134</name>
</gene>
<proteinExistence type="predicted"/>
<reference evidence="4" key="3">
    <citation type="submission" date="2025-04" db="UniProtKB">
        <authorList>
            <consortium name="RefSeq"/>
        </authorList>
    </citation>
    <scope>IDENTIFICATION</scope>
    <source>
        <strain evidence="4">CBS 781.70</strain>
    </source>
</reference>
<dbReference type="Proteomes" id="UP000504638">
    <property type="component" value="Unplaced"/>
</dbReference>
<reference evidence="4" key="2">
    <citation type="submission" date="2020-04" db="EMBL/GenBank/DDBJ databases">
        <authorList>
            <consortium name="NCBI Genome Project"/>
        </authorList>
    </citation>
    <scope>NUCLEOTIDE SEQUENCE</scope>
    <source>
        <strain evidence="4">CBS 781.70</strain>
    </source>
</reference>
<evidence type="ECO:0000256" key="1">
    <source>
        <dbReference type="SAM" id="Phobius"/>
    </source>
</evidence>
<feature type="transmembrane region" description="Helical" evidence="1">
    <location>
        <begin position="25"/>
        <end position="43"/>
    </location>
</feature>
<dbReference type="AlphaFoldDB" id="A0A6G1G247"/>
<reference evidence="2 4" key="1">
    <citation type="submission" date="2020-01" db="EMBL/GenBank/DDBJ databases">
        <authorList>
            <consortium name="DOE Joint Genome Institute"/>
            <person name="Haridas S."/>
            <person name="Albert R."/>
            <person name="Binder M."/>
            <person name="Bloem J."/>
            <person name="Labutti K."/>
            <person name="Salamov A."/>
            <person name="Andreopoulos B."/>
            <person name="Baker S.E."/>
            <person name="Barry K."/>
            <person name="Bills G."/>
            <person name="Bluhm B.H."/>
            <person name="Cannon C."/>
            <person name="Castanera R."/>
            <person name="Culley D.E."/>
            <person name="Daum C."/>
            <person name="Ezra D."/>
            <person name="Gonzalez J.B."/>
            <person name="Henrissat B."/>
            <person name="Kuo A."/>
            <person name="Liang C."/>
            <person name="Lipzen A."/>
            <person name="Lutzoni F."/>
            <person name="Magnuson J."/>
            <person name="Mondo S."/>
            <person name="Nolan M."/>
            <person name="Ohm R."/>
            <person name="Pangilinan J."/>
            <person name="Park H.-J."/>
            <person name="Ramirez L."/>
            <person name="Alfaro M."/>
            <person name="Sun H."/>
            <person name="Tritt A."/>
            <person name="Yoshinaga Y."/>
            <person name="Zwiers L.-H."/>
            <person name="Turgeon B.G."/>
            <person name="Goodwin S.B."/>
            <person name="Spatafora J.W."/>
            <person name="Crous P.W."/>
            <person name="Grigoriev I.V."/>
        </authorList>
    </citation>
    <scope>NUCLEOTIDE SEQUENCE</scope>
    <source>
        <strain evidence="2 4">CBS 781.70</strain>
    </source>
</reference>
<evidence type="ECO:0000313" key="3">
    <source>
        <dbReference type="Proteomes" id="UP000504638"/>
    </source>
</evidence>
<dbReference type="EMBL" id="ML975159">
    <property type="protein sequence ID" value="KAF1811879.1"/>
    <property type="molecule type" value="Genomic_DNA"/>
</dbReference>
<accession>A0A6G1G247</accession>